<sequence>MPESRPPAKFPKSTRSVRPYRNIGTSVWNAVSTQLPQGIRPKNTITEQIENLKGQQETLPVDVRYYSFAGAVEGRADGL</sequence>
<organism evidence="1 2">
    <name type="scientific">Alistipes communis</name>
    <dbReference type="NCBI Taxonomy" id="2585118"/>
    <lineage>
        <taxon>Bacteria</taxon>
        <taxon>Pseudomonadati</taxon>
        <taxon>Bacteroidota</taxon>
        <taxon>Bacteroidia</taxon>
        <taxon>Bacteroidales</taxon>
        <taxon>Rikenellaceae</taxon>
        <taxon>Alistipes</taxon>
    </lineage>
</organism>
<reference evidence="2" key="1">
    <citation type="submission" date="2019-06" db="EMBL/GenBank/DDBJ databases">
        <title>Alistipes onderdonkii subsp. vulgaris subsp. nov., Alistipes dispar sp. nov. and Alistipes communis sp. nov., isolated from human faeces, and creation of Alistipes onderdonkii subsp. onderdonkii subsp. nov.</title>
        <authorList>
            <person name="Sakamoto M."/>
            <person name="Ikeyama N."/>
            <person name="Ogata Y."/>
            <person name="Suda W."/>
            <person name="Iino T."/>
            <person name="Hattori M."/>
            <person name="Ohkuma M."/>
        </authorList>
    </citation>
    <scope>NUCLEOTIDE SEQUENCE [LARGE SCALE GENOMIC DNA]</scope>
    <source>
        <strain evidence="2">5CBH24</strain>
    </source>
</reference>
<gene>
    <name evidence="1" type="ORF">A5CBH24_24090</name>
</gene>
<proteinExistence type="predicted"/>
<dbReference type="EMBL" id="AP019735">
    <property type="protein sequence ID" value="BBL05096.1"/>
    <property type="molecule type" value="Genomic_DNA"/>
</dbReference>
<dbReference type="KEGG" id="acou:A5CBH24_24090"/>
<dbReference type="AlphaFoldDB" id="A0A4Y1WXY0"/>
<evidence type="ECO:0000313" key="2">
    <source>
        <dbReference type="Proteomes" id="UP000318946"/>
    </source>
</evidence>
<evidence type="ECO:0000313" key="1">
    <source>
        <dbReference type="EMBL" id="BBL05096.1"/>
    </source>
</evidence>
<dbReference type="Proteomes" id="UP000318946">
    <property type="component" value="Chromosome"/>
</dbReference>
<name>A0A4Y1WXY0_9BACT</name>
<protein>
    <submittedName>
        <fullName evidence="1">Uncharacterized protein</fullName>
    </submittedName>
</protein>
<accession>A0A4Y1WXY0</accession>
<keyword evidence="2" id="KW-1185">Reference proteome</keyword>